<proteinExistence type="predicted"/>
<reference evidence="2" key="1">
    <citation type="journal article" date="2022" name="Mol. Ecol. Resour.">
        <title>The genomes of chicory, endive, great burdock and yacon provide insights into Asteraceae palaeo-polyploidization history and plant inulin production.</title>
        <authorList>
            <person name="Fan W."/>
            <person name="Wang S."/>
            <person name="Wang H."/>
            <person name="Wang A."/>
            <person name="Jiang F."/>
            <person name="Liu H."/>
            <person name="Zhao H."/>
            <person name="Xu D."/>
            <person name="Zhang Y."/>
        </authorList>
    </citation>
    <scope>NUCLEOTIDE SEQUENCE [LARGE SCALE GENOMIC DNA]</scope>
    <source>
        <strain evidence="2">cv. Yunnan</strain>
    </source>
</reference>
<reference evidence="1 2" key="2">
    <citation type="journal article" date="2022" name="Mol. Ecol. Resour.">
        <title>The genomes of chicory, endive, great burdock and yacon provide insights into Asteraceae paleo-polyploidization history and plant inulin production.</title>
        <authorList>
            <person name="Fan W."/>
            <person name="Wang S."/>
            <person name="Wang H."/>
            <person name="Wang A."/>
            <person name="Jiang F."/>
            <person name="Liu H."/>
            <person name="Zhao H."/>
            <person name="Xu D."/>
            <person name="Zhang Y."/>
        </authorList>
    </citation>
    <scope>NUCLEOTIDE SEQUENCE [LARGE SCALE GENOMIC DNA]</scope>
    <source>
        <strain evidence="2">cv. Yunnan</strain>
        <tissue evidence="1">Leaves</tissue>
    </source>
</reference>
<protein>
    <submittedName>
        <fullName evidence="1">Uncharacterized protein</fullName>
    </submittedName>
</protein>
<name>A0ACB9JP34_9ASTR</name>
<keyword evidence="2" id="KW-1185">Reference proteome</keyword>
<organism evidence="1 2">
    <name type="scientific">Smallanthus sonchifolius</name>
    <dbReference type="NCBI Taxonomy" id="185202"/>
    <lineage>
        <taxon>Eukaryota</taxon>
        <taxon>Viridiplantae</taxon>
        <taxon>Streptophyta</taxon>
        <taxon>Embryophyta</taxon>
        <taxon>Tracheophyta</taxon>
        <taxon>Spermatophyta</taxon>
        <taxon>Magnoliopsida</taxon>
        <taxon>eudicotyledons</taxon>
        <taxon>Gunneridae</taxon>
        <taxon>Pentapetalae</taxon>
        <taxon>asterids</taxon>
        <taxon>campanulids</taxon>
        <taxon>Asterales</taxon>
        <taxon>Asteraceae</taxon>
        <taxon>Asteroideae</taxon>
        <taxon>Heliantheae alliance</taxon>
        <taxon>Millerieae</taxon>
        <taxon>Smallanthus</taxon>
    </lineage>
</organism>
<gene>
    <name evidence="1" type="ORF">L1987_09345</name>
</gene>
<accession>A0ACB9JP34</accession>
<evidence type="ECO:0000313" key="1">
    <source>
        <dbReference type="EMBL" id="KAI3821773.1"/>
    </source>
</evidence>
<evidence type="ECO:0000313" key="2">
    <source>
        <dbReference type="Proteomes" id="UP001056120"/>
    </source>
</evidence>
<comment type="caution">
    <text evidence="1">The sequence shown here is derived from an EMBL/GenBank/DDBJ whole genome shotgun (WGS) entry which is preliminary data.</text>
</comment>
<dbReference type="EMBL" id="CM042020">
    <property type="protein sequence ID" value="KAI3821773.1"/>
    <property type="molecule type" value="Genomic_DNA"/>
</dbReference>
<sequence>MAITLWLSGPSISCEGSFRGLNAVSDGHHQQSVAAKHSVISGSISALGKGAAVNVLERLGFITIFSVPTIRSMNR</sequence>
<dbReference type="Proteomes" id="UP001056120">
    <property type="component" value="Linkage Group LG03"/>
</dbReference>